<dbReference type="FunFam" id="3.40.50.720:FF:000165">
    <property type="entry name" value="3-ketodihydrosphingosine reductase"/>
    <property type="match status" value="1"/>
</dbReference>
<comment type="caution">
    <text evidence="15">The sequence shown here is derived from an EMBL/GenBank/DDBJ whole genome shotgun (WGS) entry which is preliminary data.</text>
</comment>
<evidence type="ECO:0000256" key="5">
    <source>
        <dbReference type="ARBA" id="ARBA00022741"/>
    </source>
</evidence>
<dbReference type="InterPro" id="IPR020904">
    <property type="entry name" value="Sc_DH/Rdtase_CS"/>
</dbReference>
<dbReference type="Pfam" id="PF00106">
    <property type="entry name" value="adh_short"/>
    <property type="match status" value="1"/>
</dbReference>
<dbReference type="GO" id="GO:0006666">
    <property type="term" value="P:3-keto-sphinganine metabolic process"/>
    <property type="evidence" value="ECO:0007669"/>
    <property type="project" value="InterPro"/>
</dbReference>
<evidence type="ECO:0000256" key="12">
    <source>
        <dbReference type="ARBA" id="ARBA00044737"/>
    </source>
</evidence>
<evidence type="ECO:0000256" key="10">
    <source>
        <dbReference type="ARBA" id="ARBA00023098"/>
    </source>
</evidence>
<dbReference type="GO" id="GO:0000166">
    <property type="term" value="F:nucleotide binding"/>
    <property type="evidence" value="ECO:0007669"/>
    <property type="project" value="UniProtKB-KW"/>
</dbReference>
<evidence type="ECO:0000256" key="3">
    <source>
        <dbReference type="ARBA" id="ARBA00004991"/>
    </source>
</evidence>
<comment type="similarity">
    <text evidence="4">Belongs to the short-chain dehydrogenases/reductases (SDR) family.</text>
</comment>
<evidence type="ECO:0000256" key="2">
    <source>
        <dbReference type="ARBA" id="ARBA00004760"/>
    </source>
</evidence>
<dbReference type="PROSITE" id="PS00061">
    <property type="entry name" value="ADH_SHORT"/>
    <property type="match status" value="1"/>
</dbReference>
<dbReference type="PANTHER" id="PTHR43550">
    <property type="entry name" value="3-KETODIHYDROSPHINGOSINE REDUCTASE"/>
    <property type="match status" value="1"/>
</dbReference>
<dbReference type="EC" id="1.1.1.102" evidence="11"/>
<dbReference type="InterPro" id="IPR045022">
    <property type="entry name" value="KDSR-like"/>
</dbReference>
<sequence length="323" mass="35332">MIILLLFVPLFIVALIKTLLTPKKLKNLDKKHVVVTGGSSGIGKHAAILAARKGANVTIIARNSDRLAAAKKEIEAACIGKDQLISAVSVDVSNRKAISNELDSIEDKVGPIYMLINCAGMAICGNVEDFTDKDINTLINANYLGCLYPIQNVVPKFKQRKEGIIVLTGSQVSLMGMYGYSIYSSCKFALRGLAESIHMELKPYNVFVTLSLPPDTDTPGFETENKTKPQETILISQAGGLYQADTVAEKLLQDALAGNFFSYVGFDSYVLTTLCVGMSPFTNLLEVMIQSVILGPLRLMAAYYTNSFEKIVHKCYLEKEKNK</sequence>
<comment type="pathway">
    <text evidence="3">Sphingolipid metabolism.</text>
</comment>
<dbReference type="GO" id="GO:0030148">
    <property type="term" value="P:sphingolipid biosynthetic process"/>
    <property type="evidence" value="ECO:0007669"/>
    <property type="project" value="InterPro"/>
</dbReference>
<dbReference type="GO" id="GO:0005789">
    <property type="term" value="C:endoplasmic reticulum membrane"/>
    <property type="evidence" value="ECO:0007669"/>
    <property type="project" value="TreeGrafter"/>
</dbReference>
<evidence type="ECO:0000256" key="8">
    <source>
        <dbReference type="ARBA" id="ARBA00022919"/>
    </source>
</evidence>
<comment type="pathway">
    <text evidence="2">Lipid metabolism; sphingolipid metabolism.</text>
</comment>
<keyword evidence="10" id="KW-0443">Lipid metabolism</keyword>
<keyword evidence="6" id="KW-0256">Endoplasmic reticulum</keyword>
<protein>
    <recommendedName>
        <fullName evidence="11">3-dehydrosphinganine reductase</fullName>
        <ecNumber evidence="11">1.1.1.102</ecNumber>
    </recommendedName>
</protein>
<evidence type="ECO:0000256" key="9">
    <source>
        <dbReference type="ARBA" id="ARBA00023002"/>
    </source>
</evidence>
<dbReference type="CDD" id="cd08939">
    <property type="entry name" value="KDSR-like_SDR_c"/>
    <property type="match status" value="1"/>
</dbReference>
<dbReference type="PRINTS" id="PR00081">
    <property type="entry name" value="GDHRDH"/>
</dbReference>
<keyword evidence="9" id="KW-0560">Oxidoreductase</keyword>
<feature type="signal peptide" evidence="14">
    <location>
        <begin position="1"/>
        <end position="18"/>
    </location>
</feature>
<keyword evidence="16" id="KW-1185">Reference proteome</keyword>
<accession>A0AA38M0S1</accession>
<dbReference type="Gene3D" id="3.40.50.720">
    <property type="entry name" value="NAD(P)-binding Rossmann-like Domain"/>
    <property type="match status" value="1"/>
</dbReference>
<dbReference type="AlphaFoldDB" id="A0AA38M0S1"/>
<dbReference type="EMBL" id="JALNTZ010000010">
    <property type="protein sequence ID" value="KAJ3639306.1"/>
    <property type="molecule type" value="Genomic_DNA"/>
</dbReference>
<evidence type="ECO:0000256" key="14">
    <source>
        <dbReference type="SAM" id="SignalP"/>
    </source>
</evidence>
<comment type="subcellular location">
    <subcellularLocation>
        <location evidence="1">Endoplasmic reticulum</location>
    </subcellularLocation>
</comment>
<dbReference type="GO" id="GO:0047560">
    <property type="term" value="F:3-dehydrosphinganine reductase activity"/>
    <property type="evidence" value="ECO:0007669"/>
    <property type="project" value="UniProtKB-EC"/>
</dbReference>
<gene>
    <name evidence="15" type="ORF">Zmor_002671</name>
</gene>
<dbReference type="Proteomes" id="UP001168821">
    <property type="component" value="Unassembled WGS sequence"/>
</dbReference>
<evidence type="ECO:0000256" key="4">
    <source>
        <dbReference type="ARBA" id="ARBA00006484"/>
    </source>
</evidence>
<evidence type="ECO:0000313" key="16">
    <source>
        <dbReference type="Proteomes" id="UP001168821"/>
    </source>
</evidence>
<reference evidence="15" key="1">
    <citation type="journal article" date="2023" name="G3 (Bethesda)">
        <title>Whole genome assemblies of Zophobas morio and Tenebrio molitor.</title>
        <authorList>
            <person name="Kaur S."/>
            <person name="Stinson S.A."/>
            <person name="diCenzo G.C."/>
        </authorList>
    </citation>
    <scope>NUCLEOTIDE SEQUENCE</scope>
    <source>
        <strain evidence="15">QUZm001</strain>
    </source>
</reference>
<evidence type="ECO:0000256" key="1">
    <source>
        <dbReference type="ARBA" id="ARBA00004240"/>
    </source>
</evidence>
<keyword evidence="5" id="KW-0547">Nucleotide-binding</keyword>
<evidence type="ECO:0000256" key="6">
    <source>
        <dbReference type="ARBA" id="ARBA00022824"/>
    </source>
</evidence>
<name>A0AA38M0S1_9CUCU</name>
<organism evidence="15 16">
    <name type="scientific">Zophobas morio</name>
    <dbReference type="NCBI Taxonomy" id="2755281"/>
    <lineage>
        <taxon>Eukaryota</taxon>
        <taxon>Metazoa</taxon>
        <taxon>Ecdysozoa</taxon>
        <taxon>Arthropoda</taxon>
        <taxon>Hexapoda</taxon>
        <taxon>Insecta</taxon>
        <taxon>Pterygota</taxon>
        <taxon>Neoptera</taxon>
        <taxon>Endopterygota</taxon>
        <taxon>Coleoptera</taxon>
        <taxon>Polyphaga</taxon>
        <taxon>Cucujiformia</taxon>
        <taxon>Tenebrionidae</taxon>
        <taxon>Zophobas</taxon>
    </lineage>
</organism>
<dbReference type="InterPro" id="IPR002347">
    <property type="entry name" value="SDR_fam"/>
</dbReference>
<keyword evidence="8" id="KW-0746">Sphingolipid metabolism</keyword>
<keyword evidence="14" id="KW-0732">Signal</keyword>
<comment type="function">
    <text evidence="12">Catalyzes the reduction of 3'-oxosphinganine (3-ketodihydrosphingosine/KDS) to sphinganine (dihydrosphingosine/DHS), the second step of de novo sphingolipid biosynthesis.</text>
</comment>
<dbReference type="SUPFAM" id="SSF51735">
    <property type="entry name" value="NAD(P)-binding Rossmann-fold domains"/>
    <property type="match status" value="1"/>
</dbReference>
<evidence type="ECO:0000256" key="11">
    <source>
        <dbReference type="ARBA" id="ARBA00026112"/>
    </source>
</evidence>
<evidence type="ECO:0000256" key="13">
    <source>
        <dbReference type="ARBA" id="ARBA00048930"/>
    </source>
</evidence>
<evidence type="ECO:0000256" key="7">
    <source>
        <dbReference type="ARBA" id="ARBA00022857"/>
    </source>
</evidence>
<proteinExistence type="inferred from homology"/>
<comment type="catalytic activity">
    <reaction evidence="13">
        <text>sphinganine + NADP(+) = 3-oxosphinganine + NADPH + H(+)</text>
        <dbReference type="Rhea" id="RHEA:22640"/>
        <dbReference type="ChEBI" id="CHEBI:15378"/>
        <dbReference type="ChEBI" id="CHEBI:57783"/>
        <dbReference type="ChEBI" id="CHEBI:57817"/>
        <dbReference type="ChEBI" id="CHEBI:58299"/>
        <dbReference type="ChEBI" id="CHEBI:58349"/>
        <dbReference type="EC" id="1.1.1.102"/>
    </reaction>
    <physiologicalReaction direction="right-to-left" evidence="13">
        <dbReference type="Rhea" id="RHEA:22642"/>
    </physiologicalReaction>
</comment>
<evidence type="ECO:0000313" key="15">
    <source>
        <dbReference type="EMBL" id="KAJ3639306.1"/>
    </source>
</evidence>
<dbReference type="PANTHER" id="PTHR43550:SF3">
    <property type="entry name" value="3-KETODIHYDROSPHINGOSINE REDUCTASE"/>
    <property type="match status" value="1"/>
</dbReference>
<dbReference type="InterPro" id="IPR036291">
    <property type="entry name" value="NAD(P)-bd_dom_sf"/>
</dbReference>
<keyword evidence="7" id="KW-0521">NADP</keyword>
<feature type="chain" id="PRO_5041212957" description="3-dehydrosphinganine reductase" evidence="14">
    <location>
        <begin position="19"/>
        <end position="323"/>
    </location>
</feature>